<dbReference type="PANTHER" id="PTHR43283">
    <property type="entry name" value="BETA-LACTAMASE-RELATED"/>
    <property type="match status" value="1"/>
</dbReference>
<dbReference type="EC" id="3.-.-.-" evidence="3"/>
<dbReference type="InterPro" id="IPR012338">
    <property type="entry name" value="Beta-lactam/transpept-like"/>
</dbReference>
<dbReference type="SUPFAM" id="SSF56601">
    <property type="entry name" value="beta-lactamase/transpeptidase-like"/>
    <property type="match status" value="1"/>
</dbReference>
<feature type="region of interest" description="Disordered" evidence="1">
    <location>
        <begin position="1"/>
        <end position="20"/>
    </location>
</feature>
<proteinExistence type="predicted"/>
<sequence length="391" mass="41923">MRHAAAQATHPTAPTVSPAHALRRRALAQATVGIGGWAALGATGLGTTPAWAQRMPAPSAPATPITWPAADPVLAARHQRAFAGMAARIDAQLADVQSVVAVQRGHLAFEYYRRPGVAADSLQDTQSVTKSVLALLFGCALADGAVRGTNELVAPRLPDMLRISDEPRLRQLRFEHLLTMTAGWAGDQTAQRDRDDDLRQIVRRPFVAAPGARFAYDNGTANLLALALARAVGRPLADYARDRLFAPLGINRFDWRRGAQGHALGALGLWLPTRAMARLGELVQAEGRWAGRALLPADYVRRATERRNAGGAPLFAAYGYLWWVASTAAPRGASGRTAMANGYGGQWIYVYPPLQLVVAATSRRTPESMARGQAATLIRSDILNAVRRSGA</sequence>
<dbReference type="InterPro" id="IPR001466">
    <property type="entry name" value="Beta-lactam-related"/>
</dbReference>
<gene>
    <name evidence="3" type="ORF">ACFSF0_11140</name>
</gene>
<feature type="compositionally biased region" description="Low complexity" evidence="1">
    <location>
        <begin position="1"/>
        <end position="15"/>
    </location>
</feature>
<dbReference type="Pfam" id="PF00144">
    <property type="entry name" value="Beta-lactamase"/>
    <property type="match status" value="1"/>
</dbReference>
<dbReference type="RefSeq" id="WP_187265733.1">
    <property type="nucleotide sequence ID" value="NZ_JBHUEJ010000021.1"/>
</dbReference>
<organism evidence="3 4">
    <name type="scientific">Ottowia flava</name>
    <dbReference type="NCBI Taxonomy" id="2675430"/>
    <lineage>
        <taxon>Bacteria</taxon>
        <taxon>Pseudomonadati</taxon>
        <taxon>Pseudomonadota</taxon>
        <taxon>Betaproteobacteria</taxon>
        <taxon>Burkholderiales</taxon>
        <taxon>Comamonadaceae</taxon>
        <taxon>Ottowia</taxon>
    </lineage>
</organism>
<name>A0ABW4KUU9_9BURK</name>
<keyword evidence="3" id="KW-0378">Hydrolase</keyword>
<evidence type="ECO:0000259" key="2">
    <source>
        <dbReference type="Pfam" id="PF00144"/>
    </source>
</evidence>
<evidence type="ECO:0000313" key="4">
    <source>
        <dbReference type="Proteomes" id="UP001597304"/>
    </source>
</evidence>
<comment type="caution">
    <text evidence="3">The sequence shown here is derived from an EMBL/GenBank/DDBJ whole genome shotgun (WGS) entry which is preliminary data.</text>
</comment>
<keyword evidence="4" id="KW-1185">Reference proteome</keyword>
<dbReference type="EMBL" id="JBHUEJ010000021">
    <property type="protein sequence ID" value="MFD1711166.1"/>
    <property type="molecule type" value="Genomic_DNA"/>
</dbReference>
<dbReference type="Gene3D" id="3.40.710.10">
    <property type="entry name" value="DD-peptidase/beta-lactamase superfamily"/>
    <property type="match status" value="1"/>
</dbReference>
<reference evidence="4" key="1">
    <citation type="journal article" date="2019" name="Int. J. Syst. Evol. Microbiol.">
        <title>The Global Catalogue of Microorganisms (GCM) 10K type strain sequencing project: providing services to taxonomists for standard genome sequencing and annotation.</title>
        <authorList>
            <consortium name="The Broad Institute Genomics Platform"/>
            <consortium name="The Broad Institute Genome Sequencing Center for Infectious Disease"/>
            <person name="Wu L."/>
            <person name="Ma J."/>
        </authorList>
    </citation>
    <scope>NUCLEOTIDE SEQUENCE [LARGE SCALE GENOMIC DNA]</scope>
    <source>
        <strain evidence="4">LMG 29247</strain>
    </source>
</reference>
<dbReference type="PANTHER" id="PTHR43283:SF7">
    <property type="entry name" value="BETA-LACTAMASE-RELATED DOMAIN-CONTAINING PROTEIN"/>
    <property type="match status" value="1"/>
</dbReference>
<feature type="domain" description="Beta-lactamase-related" evidence="2">
    <location>
        <begin position="98"/>
        <end position="379"/>
    </location>
</feature>
<dbReference type="InterPro" id="IPR050789">
    <property type="entry name" value="Diverse_Enzym_Activities"/>
</dbReference>
<evidence type="ECO:0000256" key="1">
    <source>
        <dbReference type="SAM" id="MobiDB-lite"/>
    </source>
</evidence>
<dbReference type="Proteomes" id="UP001597304">
    <property type="component" value="Unassembled WGS sequence"/>
</dbReference>
<accession>A0ABW4KUU9</accession>
<dbReference type="GO" id="GO:0016787">
    <property type="term" value="F:hydrolase activity"/>
    <property type="evidence" value="ECO:0007669"/>
    <property type="project" value="UniProtKB-KW"/>
</dbReference>
<evidence type="ECO:0000313" key="3">
    <source>
        <dbReference type="EMBL" id="MFD1711166.1"/>
    </source>
</evidence>
<protein>
    <submittedName>
        <fullName evidence="3">Serine hydrolase domain-containing protein</fullName>
        <ecNumber evidence="3">3.-.-.-</ecNumber>
    </submittedName>
</protein>